<evidence type="ECO:0000313" key="5">
    <source>
        <dbReference type="Proteomes" id="UP000315003"/>
    </source>
</evidence>
<proteinExistence type="predicted"/>
<dbReference type="SUPFAM" id="SSF69318">
    <property type="entry name" value="Integrin alpha N-terminal domain"/>
    <property type="match status" value="1"/>
</dbReference>
<dbReference type="Proteomes" id="UP000315003">
    <property type="component" value="Chromosome"/>
</dbReference>
<dbReference type="InterPro" id="IPR027039">
    <property type="entry name" value="Crtac1"/>
</dbReference>
<dbReference type="PANTHER" id="PTHR16026:SF0">
    <property type="entry name" value="CARTILAGE ACIDIC PROTEIN 1"/>
    <property type="match status" value="1"/>
</dbReference>
<evidence type="ECO:0000259" key="3">
    <source>
        <dbReference type="Pfam" id="PF07593"/>
    </source>
</evidence>
<dbReference type="InterPro" id="IPR028994">
    <property type="entry name" value="Integrin_alpha_N"/>
</dbReference>
<evidence type="ECO:0000256" key="2">
    <source>
        <dbReference type="SAM" id="Phobius"/>
    </source>
</evidence>
<accession>A0A517SZG3</accession>
<dbReference type="Pfam" id="PF13517">
    <property type="entry name" value="FG-GAP_3"/>
    <property type="match status" value="1"/>
</dbReference>
<dbReference type="PANTHER" id="PTHR16026">
    <property type="entry name" value="CARTILAGE ACIDIC PROTEIN 1"/>
    <property type="match status" value="1"/>
</dbReference>
<dbReference type="EMBL" id="CP036272">
    <property type="protein sequence ID" value="QDT61538.1"/>
    <property type="molecule type" value="Genomic_DNA"/>
</dbReference>
<dbReference type="InterPro" id="IPR011990">
    <property type="entry name" value="TPR-like_helical_dom_sf"/>
</dbReference>
<dbReference type="SUPFAM" id="SSF48452">
    <property type="entry name" value="TPR-like"/>
    <property type="match status" value="1"/>
</dbReference>
<organism evidence="4 5">
    <name type="scientific">Stieleria bergensis</name>
    <dbReference type="NCBI Taxonomy" id="2528025"/>
    <lineage>
        <taxon>Bacteria</taxon>
        <taxon>Pseudomonadati</taxon>
        <taxon>Planctomycetota</taxon>
        <taxon>Planctomycetia</taxon>
        <taxon>Pirellulales</taxon>
        <taxon>Pirellulaceae</taxon>
        <taxon>Stieleria</taxon>
    </lineage>
</organism>
<keyword evidence="2" id="KW-0812">Transmembrane</keyword>
<reference evidence="4 5" key="1">
    <citation type="submission" date="2019-02" db="EMBL/GenBank/DDBJ databases">
        <title>Deep-cultivation of Planctomycetes and their phenomic and genomic characterization uncovers novel biology.</title>
        <authorList>
            <person name="Wiegand S."/>
            <person name="Jogler M."/>
            <person name="Boedeker C."/>
            <person name="Pinto D."/>
            <person name="Vollmers J."/>
            <person name="Rivas-Marin E."/>
            <person name="Kohn T."/>
            <person name="Peeters S.H."/>
            <person name="Heuer A."/>
            <person name="Rast P."/>
            <person name="Oberbeckmann S."/>
            <person name="Bunk B."/>
            <person name="Jeske O."/>
            <person name="Meyerdierks A."/>
            <person name="Storesund J.E."/>
            <person name="Kallscheuer N."/>
            <person name="Luecker S."/>
            <person name="Lage O.M."/>
            <person name="Pohl T."/>
            <person name="Merkel B.J."/>
            <person name="Hornburger P."/>
            <person name="Mueller R.-W."/>
            <person name="Bruemmer F."/>
            <person name="Labrenz M."/>
            <person name="Spormann A.M."/>
            <person name="Op den Camp H."/>
            <person name="Overmann J."/>
            <person name="Amann R."/>
            <person name="Jetten M.S.M."/>
            <person name="Mascher T."/>
            <person name="Medema M.H."/>
            <person name="Devos D.P."/>
            <person name="Kaster A.-K."/>
            <person name="Ovreas L."/>
            <person name="Rohde M."/>
            <person name="Galperin M.Y."/>
            <person name="Jogler C."/>
        </authorList>
    </citation>
    <scope>NUCLEOTIDE SEQUENCE [LARGE SCALE GENOMIC DNA]</scope>
    <source>
        <strain evidence="4 5">SV_7m_r</strain>
    </source>
</reference>
<keyword evidence="1" id="KW-0732">Signal</keyword>
<dbReference type="AlphaFoldDB" id="A0A517SZG3"/>
<keyword evidence="2" id="KW-1133">Transmembrane helix</keyword>
<keyword evidence="5" id="KW-1185">Reference proteome</keyword>
<dbReference type="InterPro" id="IPR011519">
    <property type="entry name" value="UnbV_ASPIC"/>
</dbReference>
<keyword evidence="2" id="KW-0472">Membrane</keyword>
<gene>
    <name evidence="4" type="ORF">SV7mr_40750</name>
</gene>
<protein>
    <submittedName>
        <fullName evidence="4">ASPIC and UnbV</fullName>
    </submittedName>
</protein>
<feature type="transmembrane region" description="Helical" evidence="2">
    <location>
        <begin position="21"/>
        <end position="48"/>
    </location>
</feature>
<feature type="domain" description="ASPIC/UnbV" evidence="3">
    <location>
        <begin position="927"/>
        <end position="992"/>
    </location>
</feature>
<name>A0A517SZG3_9BACT</name>
<evidence type="ECO:0000256" key="1">
    <source>
        <dbReference type="ARBA" id="ARBA00022729"/>
    </source>
</evidence>
<dbReference type="InterPro" id="IPR013517">
    <property type="entry name" value="FG-GAP"/>
</dbReference>
<dbReference type="Pfam" id="PF07593">
    <property type="entry name" value="UnbV_ASPIC"/>
    <property type="match status" value="1"/>
</dbReference>
<sequence length="1006" mass="109154">MDSQSLAAVVWFQRWKTLGANALGALLVMALLVMGLLVMGLLVMGLLVGCGDSSTSLPVPPPRSDVRVTDPAATASDAFQRGDFKRVESVLAPQLASGSLDPPSLFMLAVAYAKQQKLLLALETIDRIPVGAGQAYLAGLGQSADWLIQAERYTEAEARLRKLTQRRDSAVAHRLLARLLNNQGLRYEAIDSMRALARLGAATEAELYGMTTFSNPFIHRGLNASAVVMEPTDLCWARVRVYENELDKALAMTSRVCAVASLSGNGESENGDTNGGGGAAFAFLGRLLVASADNRRVQQWLESCPESVREQPEYWAALGIYLQNNAQHEPAVRCFLEAVSRDDTDMNSYLGLARSLSVLGNQTASADALRRAELLEQVDYIASEMQRSDQQLQAMPVLLQQLGRTDEAKAWLKVASRSQLAEVTLPPLNDAAGSANWRRCGLALDNWPLPEQDKLRTLAAQSAGDFPITNEPLILTDVSADVGLNMQYLPGPEGTDVERLFMHQTGGAGVGVVDYDLDGRSDLYFAQSSGSPHATDASEGNQLFRNLVEGSFQVVSDQAGVTDAGYGQGVTVGDLNQDGFPDLLVGNLGANRLYLNNGDGTFTPSKLGPAELPDYWTTSLATGDLTGDGLPEVFEVNYIEDARVWAAKCFLPGEFPCNPQNYRAMSDRVLSVQPNGAIVAEDRLAEVEPGYGFGLVLGQLDQEPGNDVFVANDTTRNHFWTLPAESKTNASELAEMVDVAVLRGCAMATFGAAESCMGVAWGDFDRNQRLDFHITNYTEEPSNLYLQNGSGLYADQAAQLGLASDTHPVIGWGTQAIDIANNGWSDLVVLNGHLYSEMGEGIKYRDVPQLFRRGADGFSLQQAGLQQAFWNRPAIGRSLAKLDWNRDGRVDLIAYHIDTPAALLENQTDAGHWLTVKLVGTVSERDAIGAVVTLTCGEQRWTNWLTSGDGYLVKNEAVLHFGIGKSQNIDRLEIQWPSGLQSVYQDLKVDERCLAVEQQVSLFSEP</sequence>
<dbReference type="Gene3D" id="1.25.40.10">
    <property type="entry name" value="Tetratricopeptide repeat domain"/>
    <property type="match status" value="2"/>
</dbReference>
<evidence type="ECO:0000313" key="4">
    <source>
        <dbReference type="EMBL" id="QDT61538.1"/>
    </source>
</evidence>
<dbReference type="Gene3D" id="2.130.10.130">
    <property type="entry name" value="Integrin alpha, N-terminal"/>
    <property type="match status" value="2"/>
</dbReference>